<dbReference type="PATRIC" id="fig|1179773.3.peg.3856"/>
<dbReference type="Pfam" id="PF13560">
    <property type="entry name" value="HTH_31"/>
    <property type="match status" value="1"/>
</dbReference>
<reference evidence="2 3" key="1">
    <citation type="journal article" date="2012" name="BMC Genomics">
        <title>Complete genome sequence of Saccharothrix espanaensis DSM 44229T and comparison to the other completely sequenced Pseudonocardiaceae.</title>
        <authorList>
            <person name="Strobel T."/>
            <person name="Al-Dilaimi A."/>
            <person name="Blom J."/>
            <person name="Gessner A."/>
            <person name="Kalinowski J."/>
            <person name="Luzhetska M."/>
            <person name="Puhler A."/>
            <person name="Szczepanowski R."/>
            <person name="Bechthold A."/>
            <person name="Ruckert C."/>
        </authorList>
    </citation>
    <scope>NUCLEOTIDE SEQUENCE [LARGE SCALE GENOMIC DNA]</scope>
    <source>
        <strain evidence="3">ATCC 51144 / DSM 44229 / JCM 9112 / NBRC 15066 / NRRL 15764</strain>
    </source>
</reference>
<dbReference type="InterPro" id="IPR001387">
    <property type="entry name" value="Cro/C1-type_HTH"/>
</dbReference>
<dbReference type="InterPro" id="IPR041664">
    <property type="entry name" value="AAA_16"/>
</dbReference>
<dbReference type="BioCyc" id="SESP1179773:BN6_RS18660-MONOMER"/>
<dbReference type="KEGG" id="sesp:BN6_38540"/>
<dbReference type="CDD" id="cd00093">
    <property type="entry name" value="HTH_XRE"/>
    <property type="match status" value="1"/>
</dbReference>
<dbReference type="eggNOG" id="COG1396">
    <property type="taxonomic scope" value="Bacteria"/>
</dbReference>
<dbReference type="OrthoDB" id="7628974at2"/>
<dbReference type="InterPro" id="IPR003593">
    <property type="entry name" value="AAA+_ATPase"/>
</dbReference>
<protein>
    <recommendedName>
        <fullName evidence="1">HTH cro/C1-type domain-containing protein</fullName>
    </recommendedName>
</protein>
<feature type="domain" description="HTH cro/C1-type" evidence="1">
    <location>
        <begin position="10"/>
        <end position="68"/>
    </location>
</feature>
<dbReference type="SUPFAM" id="SSF52540">
    <property type="entry name" value="P-loop containing nucleoside triphosphate hydrolases"/>
    <property type="match status" value="1"/>
</dbReference>
<dbReference type="InterPro" id="IPR036388">
    <property type="entry name" value="WH-like_DNA-bd_sf"/>
</dbReference>
<dbReference type="AlphaFoldDB" id="K0K2R9"/>
<dbReference type="STRING" id="1179773.BN6_38540"/>
<proteinExistence type="predicted"/>
<dbReference type="InterPro" id="IPR010982">
    <property type="entry name" value="Lambda_DNA-bd_dom_sf"/>
</dbReference>
<organism evidence="2 3">
    <name type="scientific">Saccharothrix espanaensis (strain ATCC 51144 / DSM 44229 / JCM 9112 / NBRC 15066 / NRRL 15764)</name>
    <dbReference type="NCBI Taxonomy" id="1179773"/>
    <lineage>
        <taxon>Bacteria</taxon>
        <taxon>Bacillati</taxon>
        <taxon>Actinomycetota</taxon>
        <taxon>Actinomycetes</taxon>
        <taxon>Pseudonocardiales</taxon>
        <taxon>Pseudonocardiaceae</taxon>
        <taxon>Saccharothrix</taxon>
    </lineage>
</organism>
<evidence type="ECO:0000313" key="3">
    <source>
        <dbReference type="Proteomes" id="UP000006281"/>
    </source>
</evidence>
<dbReference type="Proteomes" id="UP000006281">
    <property type="component" value="Chromosome"/>
</dbReference>
<dbReference type="GO" id="GO:0003677">
    <property type="term" value="F:DNA binding"/>
    <property type="evidence" value="ECO:0007669"/>
    <property type="project" value="InterPro"/>
</dbReference>
<dbReference type="PROSITE" id="PS50943">
    <property type="entry name" value="HTH_CROC1"/>
    <property type="match status" value="1"/>
</dbReference>
<dbReference type="InterPro" id="IPR011990">
    <property type="entry name" value="TPR-like_helical_dom_sf"/>
</dbReference>
<evidence type="ECO:0000313" key="2">
    <source>
        <dbReference type="EMBL" id="CCH31144.1"/>
    </source>
</evidence>
<dbReference type="EMBL" id="HE804045">
    <property type="protein sequence ID" value="CCH31144.1"/>
    <property type="molecule type" value="Genomic_DNA"/>
</dbReference>
<dbReference type="PANTHER" id="PTHR47691:SF3">
    <property type="entry name" value="HTH-TYPE TRANSCRIPTIONAL REGULATOR RV0890C-RELATED"/>
    <property type="match status" value="1"/>
</dbReference>
<dbReference type="Pfam" id="PF13191">
    <property type="entry name" value="AAA_16"/>
    <property type="match status" value="1"/>
</dbReference>
<dbReference type="PRINTS" id="PR00364">
    <property type="entry name" value="DISEASERSIST"/>
</dbReference>
<dbReference type="Gene3D" id="3.40.50.300">
    <property type="entry name" value="P-loop containing nucleotide triphosphate hydrolases"/>
    <property type="match status" value="1"/>
</dbReference>
<dbReference type="HOGENOM" id="CLU_004665_2_1_11"/>
<dbReference type="GO" id="GO:0043531">
    <property type="term" value="F:ADP binding"/>
    <property type="evidence" value="ECO:0007669"/>
    <property type="project" value="InterPro"/>
</dbReference>
<dbReference type="SUPFAM" id="SSF47413">
    <property type="entry name" value="lambda repressor-like DNA-binding domains"/>
    <property type="match status" value="1"/>
</dbReference>
<sequence>MTTTTFGDFLRFYRLRAVLTQEELAERTGVSVRAISDMERGRARNPQRRTVELLVDGLGLAEGDAAELTGLARAGRRAVDPVDPAPEPDVFAGEVCAVPPLPVEPIGREAEQRQLDGCARDAEASPRSQVTLVHGPPGVGKSALAVDAGHRLGRRFADGCLYLDLRGMSDEPLSWAQALHRLLRGLGVRERAIPADADDRVALYRSQMLERAVLLILDNAANEAQVRPLLATSPGTMVLVTSRMTLAGLDARHRLALGLLGQDRAVALLARFAGAERVAAEPEAAHRVARLCGGIPLALLIAGNRMASRTRWTTAHFADQLEGRRRRLSVLTAGDLQVRTAFDLSYRHLAPEVALVFRRLALVPGTGTSVETAAVVAGRTPEQVERALEELADASLIEVGETPGRYACHSLIREFARELLDREESAEDVAEATARLHDWLLAVATKAALHFDHDRAEVSATVDGPDPVRDREAAGRWLAVEEPAWLEALRSAVSRDAHRQVLDLARAVHWYSDLRGTGELWREVFQAGAGAALALGDPRDQAEQLNYLSWALYLLCGRPHEALGVNQRALATALECGDPLTRAWTWYYRTGIERRLSTPAAAAKHARRAVALFESTDHANGLHLALSLLGVMLHAAGDYEEAVAVHRRTESYYRELDATGRPGDAELLSMVLTRLADSLSASGDVTGALELLDEAEARFARYGAESGVAKARYMRGLALARAGRRAEARGQLLQALDEARLSDNRVELLRRLADVSDDPLEARGFQVRALAECSRYDTRAVRAHAAELATVLGVTPPSPVEPDRYRIRTSQALRT</sequence>
<dbReference type="Gene3D" id="1.10.10.10">
    <property type="entry name" value="Winged helix-like DNA-binding domain superfamily/Winged helix DNA-binding domain"/>
    <property type="match status" value="1"/>
</dbReference>
<dbReference type="Gene3D" id="1.25.40.10">
    <property type="entry name" value="Tetratricopeptide repeat domain"/>
    <property type="match status" value="1"/>
</dbReference>
<evidence type="ECO:0000259" key="1">
    <source>
        <dbReference type="PROSITE" id="PS50943"/>
    </source>
</evidence>
<dbReference type="PANTHER" id="PTHR47691">
    <property type="entry name" value="REGULATOR-RELATED"/>
    <property type="match status" value="1"/>
</dbReference>
<dbReference type="InterPro" id="IPR027417">
    <property type="entry name" value="P-loop_NTPase"/>
</dbReference>
<keyword evidence="3" id="KW-1185">Reference proteome</keyword>
<accession>K0K2R9</accession>
<gene>
    <name evidence="2" type="ordered locus">BN6_38540</name>
</gene>
<dbReference type="RefSeq" id="WP_015101256.1">
    <property type="nucleotide sequence ID" value="NC_019673.1"/>
</dbReference>
<dbReference type="Gene3D" id="1.10.260.40">
    <property type="entry name" value="lambda repressor-like DNA-binding domains"/>
    <property type="match status" value="1"/>
</dbReference>
<dbReference type="SMART" id="SM00382">
    <property type="entry name" value="AAA"/>
    <property type="match status" value="1"/>
</dbReference>
<dbReference type="eggNOG" id="COG3903">
    <property type="taxonomic scope" value="Bacteria"/>
</dbReference>
<name>K0K2R9_SACES</name>
<dbReference type="SUPFAM" id="SSF48452">
    <property type="entry name" value="TPR-like"/>
    <property type="match status" value="1"/>
</dbReference>
<dbReference type="SMART" id="SM00530">
    <property type="entry name" value="HTH_XRE"/>
    <property type="match status" value="1"/>
</dbReference>